<dbReference type="Gene3D" id="2.60.40.790">
    <property type="match status" value="1"/>
</dbReference>
<evidence type="ECO:0000313" key="3">
    <source>
        <dbReference type="EMBL" id="GBD68361.1"/>
    </source>
</evidence>
<dbReference type="AlphaFoldDB" id="A0A2H6DSH5"/>
<accession>A0A2H6DSH5</accession>
<proteinExistence type="inferred from homology"/>
<evidence type="ECO:0000256" key="2">
    <source>
        <dbReference type="RuleBase" id="RU003616"/>
    </source>
</evidence>
<keyword evidence="3" id="KW-0346">Stress response</keyword>
<name>A0A2H6DSH5_TETHA</name>
<dbReference type="RefSeq" id="WP_014123556.1">
    <property type="nucleotide sequence ID" value="NZ_BAABQP010000080.1"/>
</dbReference>
<dbReference type="Proteomes" id="UP000236214">
    <property type="component" value="Unassembled WGS sequence"/>
</dbReference>
<dbReference type="PANTHER" id="PTHR11527">
    <property type="entry name" value="HEAT-SHOCK PROTEIN 20 FAMILY MEMBER"/>
    <property type="match status" value="1"/>
</dbReference>
<evidence type="ECO:0000313" key="4">
    <source>
        <dbReference type="Proteomes" id="UP000236214"/>
    </source>
</evidence>
<organism evidence="3 4">
    <name type="scientific">Tetragenococcus halophilus subsp. halophilus</name>
    <dbReference type="NCBI Taxonomy" id="1513897"/>
    <lineage>
        <taxon>Bacteria</taxon>
        <taxon>Bacillati</taxon>
        <taxon>Bacillota</taxon>
        <taxon>Bacilli</taxon>
        <taxon>Lactobacillales</taxon>
        <taxon>Enterococcaceae</taxon>
        <taxon>Tetragenococcus</taxon>
    </lineage>
</organism>
<reference evidence="3 4" key="1">
    <citation type="submission" date="2016-05" db="EMBL/GenBank/DDBJ databases">
        <title>Whole genome sequencing of Tetragenococcus halophilus subsp. halophilus NISL 7118.</title>
        <authorList>
            <person name="Shiwa Y."/>
            <person name="Nishimura I."/>
            <person name="Yoshikawa H."/>
            <person name="Koyama Y."/>
            <person name="Oguma T."/>
        </authorList>
    </citation>
    <scope>NUCLEOTIDE SEQUENCE [LARGE SCALE GENOMIC DNA]</scope>
    <source>
        <strain evidence="3 4">NISL 7118</strain>
    </source>
</reference>
<protein>
    <submittedName>
        <fullName evidence="3">Small heat shock protein</fullName>
    </submittedName>
</protein>
<dbReference type="Pfam" id="PF00011">
    <property type="entry name" value="HSP20"/>
    <property type="match status" value="1"/>
</dbReference>
<dbReference type="InterPro" id="IPR031107">
    <property type="entry name" value="Small_HSP"/>
</dbReference>
<dbReference type="InterPro" id="IPR008978">
    <property type="entry name" value="HSP20-like_chaperone"/>
</dbReference>
<gene>
    <name evidence="3" type="ORF">TEHN7118_1167</name>
</gene>
<dbReference type="SUPFAM" id="SSF49764">
    <property type="entry name" value="HSP20-like chaperones"/>
    <property type="match status" value="1"/>
</dbReference>
<sequence length="138" mass="16041">MANLMSRNNDLMNMRDDFFDNFFSNFMGNDNFQVDIKEKDNNYEVTADLPGFDKSDLNVTYDDDILTIEASRNDVSEDKDEEGNFLRRERSSSSFRRQFMLKGIDEDKIDASFKDGVLNLELPKAPGKDEDKKKIDIK</sequence>
<dbReference type="EMBL" id="BDEC01000043">
    <property type="protein sequence ID" value="GBD68361.1"/>
    <property type="molecule type" value="Genomic_DNA"/>
</dbReference>
<dbReference type="GeneID" id="64053146"/>
<comment type="caution">
    <text evidence="3">The sequence shown here is derived from an EMBL/GenBank/DDBJ whole genome shotgun (WGS) entry which is preliminary data.</text>
</comment>
<comment type="similarity">
    <text evidence="1 2">Belongs to the small heat shock protein (HSP20) family.</text>
</comment>
<dbReference type="InterPro" id="IPR002068">
    <property type="entry name" value="A-crystallin/Hsp20_dom"/>
</dbReference>
<evidence type="ECO:0000256" key="1">
    <source>
        <dbReference type="PROSITE-ProRule" id="PRU00285"/>
    </source>
</evidence>
<dbReference type="PROSITE" id="PS01031">
    <property type="entry name" value="SHSP"/>
    <property type="match status" value="1"/>
</dbReference>
<keyword evidence="4" id="KW-1185">Reference proteome</keyword>